<dbReference type="InterPro" id="IPR037185">
    <property type="entry name" value="EmrE-like"/>
</dbReference>
<evidence type="ECO:0000256" key="3">
    <source>
        <dbReference type="ARBA" id="ARBA00022475"/>
    </source>
</evidence>
<gene>
    <name evidence="9" type="ORF">WDC_0905</name>
</gene>
<evidence type="ECO:0000256" key="1">
    <source>
        <dbReference type="ARBA" id="ARBA00004651"/>
    </source>
</evidence>
<evidence type="ECO:0000256" key="5">
    <source>
        <dbReference type="ARBA" id="ARBA00022989"/>
    </source>
</evidence>
<organism evidence="9 10">
    <name type="scientific">Paucilactobacillus wasatchensis</name>
    <dbReference type="NCBI Taxonomy" id="1335616"/>
    <lineage>
        <taxon>Bacteria</taxon>
        <taxon>Bacillati</taxon>
        <taxon>Bacillota</taxon>
        <taxon>Bacilli</taxon>
        <taxon>Lactobacillales</taxon>
        <taxon>Lactobacillaceae</taxon>
        <taxon>Paucilactobacillus</taxon>
    </lineage>
</organism>
<evidence type="ECO:0000256" key="2">
    <source>
        <dbReference type="ARBA" id="ARBA00007362"/>
    </source>
</evidence>
<dbReference type="GO" id="GO:0005886">
    <property type="term" value="C:plasma membrane"/>
    <property type="evidence" value="ECO:0007669"/>
    <property type="project" value="UniProtKB-SubCell"/>
</dbReference>
<dbReference type="Pfam" id="PF00892">
    <property type="entry name" value="EamA"/>
    <property type="match status" value="2"/>
</dbReference>
<dbReference type="RefSeq" id="WP_044010630.1">
    <property type="nucleotide sequence ID" value="NZ_AWTT01000017.1"/>
</dbReference>
<feature type="transmembrane region" description="Helical" evidence="7">
    <location>
        <begin position="269"/>
        <end position="288"/>
    </location>
</feature>
<dbReference type="SUPFAM" id="SSF103481">
    <property type="entry name" value="Multidrug resistance efflux transporter EmrE"/>
    <property type="match status" value="2"/>
</dbReference>
<sequence length="298" mass="32764">MKLSKLQANLLLLATAIIWGISYLVVKQATNAQMPAGLINAIRGLIFAALAYLFFHQTINKMNRIDFRIGLVAGLLNFAGYQIQTIGLKYTTPANNAFLTAIYVAIVPFIVWVMFHHKPELKSYPVIALCVIGMMFLTNIFATGFHLKLGDLLTIVSSFFFAMQIVYFGYTATDSGPWIVAFMLGATQGVTGLIWSLLFERGSYTSINWSAAIGPIIILGVFASFGAQTMQIVGQKFTDATPAGLILMTESMFGSFFSILFGFEPFTDRLLIGGFLIVVAILIMQVDLRKLFGGRKTS</sequence>
<evidence type="ECO:0000259" key="8">
    <source>
        <dbReference type="Pfam" id="PF00892"/>
    </source>
</evidence>
<feature type="transmembrane region" description="Helical" evidence="7">
    <location>
        <begin position="38"/>
        <end position="55"/>
    </location>
</feature>
<keyword evidence="3" id="KW-1003">Cell membrane</keyword>
<comment type="similarity">
    <text evidence="2">Belongs to the EamA transporter family.</text>
</comment>
<comment type="subcellular location">
    <subcellularLocation>
        <location evidence="1">Cell membrane</location>
        <topology evidence="1">Multi-pass membrane protein</topology>
    </subcellularLocation>
</comment>
<proteinExistence type="inferred from homology"/>
<comment type="caution">
    <text evidence="9">The sequence shown here is derived from an EMBL/GenBank/DDBJ whole genome shotgun (WGS) entry which is preliminary data.</text>
</comment>
<evidence type="ECO:0000313" key="10">
    <source>
        <dbReference type="Proteomes" id="UP000032279"/>
    </source>
</evidence>
<dbReference type="OrthoDB" id="9804865at2"/>
<feature type="transmembrane region" description="Helical" evidence="7">
    <location>
        <begin position="177"/>
        <end position="199"/>
    </location>
</feature>
<feature type="transmembrane region" description="Helical" evidence="7">
    <location>
        <begin position="211"/>
        <end position="233"/>
    </location>
</feature>
<dbReference type="EMBL" id="AWTT01000017">
    <property type="protein sequence ID" value="KIS03533.1"/>
    <property type="molecule type" value="Genomic_DNA"/>
</dbReference>
<dbReference type="InterPro" id="IPR000620">
    <property type="entry name" value="EamA_dom"/>
</dbReference>
<keyword evidence="10" id="KW-1185">Reference proteome</keyword>
<feature type="domain" description="EamA" evidence="8">
    <location>
        <begin position="8"/>
        <end position="138"/>
    </location>
</feature>
<name>A0A0D0Y5F7_9LACO</name>
<feature type="domain" description="EamA" evidence="8">
    <location>
        <begin position="149"/>
        <end position="284"/>
    </location>
</feature>
<accession>A0A0D0Y5F7</accession>
<protein>
    <submittedName>
        <fullName evidence="9">Permease of the drug/metabolite transporter (DMT) superfamily</fullName>
    </submittedName>
</protein>
<dbReference type="STRING" id="1335616.WDC_0905"/>
<dbReference type="InterPro" id="IPR051258">
    <property type="entry name" value="Diverse_Substrate_Transporter"/>
</dbReference>
<feature type="transmembrane region" description="Helical" evidence="7">
    <location>
        <begin position="245"/>
        <end position="263"/>
    </location>
</feature>
<dbReference type="PANTHER" id="PTHR42920:SF5">
    <property type="entry name" value="EAMA DOMAIN-CONTAINING PROTEIN"/>
    <property type="match status" value="1"/>
</dbReference>
<feature type="transmembrane region" description="Helical" evidence="7">
    <location>
        <begin position="96"/>
        <end position="115"/>
    </location>
</feature>
<dbReference type="AlphaFoldDB" id="A0A0D0Y5F7"/>
<keyword evidence="5 7" id="KW-1133">Transmembrane helix</keyword>
<feature type="transmembrane region" description="Helical" evidence="7">
    <location>
        <begin position="152"/>
        <end position="170"/>
    </location>
</feature>
<dbReference type="PATRIC" id="fig|1335616.4.peg.906"/>
<feature type="transmembrane region" description="Helical" evidence="7">
    <location>
        <begin position="127"/>
        <end position="146"/>
    </location>
</feature>
<evidence type="ECO:0000256" key="6">
    <source>
        <dbReference type="ARBA" id="ARBA00023136"/>
    </source>
</evidence>
<evidence type="ECO:0000313" key="9">
    <source>
        <dbReference type="EMBL" id="KIS03533.1"/>
    </source>
</evidence>
<evidence type="ECO:0000256" key="4">
    <source>
        <dbReference type="ARBA" id="ARBA00022692"/>
    </source>
</evidence>
<dbReference type="Proteomes" id="UP000032279">
    <property type="component" value="Unassembled WGS sequence"/>
</dbReference>
<keyword evidence="6 7" id="KW-0472">Membrane</keyword>
<dbReference type="PANTHER" id="PTHR42920">
    <property type="entry name" value="OS03G0707200 PROTEIN-RELATED"/>
    <property type="match status" value="1"/>
</dbReference>
<keyword evidence="4 7" id="KW-0812">Transmembrane</keyword>
<feature type="transmembrane region" description="Helical" evidence="7">
    <location>
        <begin position="7"/>
        <end position="26"/>
    </location>
</feature>
<reference evidence="9 10" key="1">
    <citation type="submission" date="2013-08" db="EMBL/GenBank/DDBJ databases">
        <title>Lactobacillus wasatchii sp. WDC04, a late gas producing bacteria isolated from aged chedder cheese.</title>
        <authorList>
            <person name="Oberg C.J."/>
            <person name="Culumber M."/>
            <person name="McMahon D.J."/>
            <person name="Broadbent J.R."/>
            <person name="Oberg T.S."/>
            <person name="Ortaki F."/>
        </authorList>
    </citation>
    <scope>NUCLEOTIDE SEQUENCE [LARGE SCALE GENOMIC DNA]</scope>
    <source>
        <strain evidence="9 10">WDC04</strain>
    </source>
</reference>
<evidence type="ECO:0000256" key="7">
    <source>
        <dbReference type="SAM" id="Phobius"/>
    </source>
</evidence>